<evidence type="ECO:0000313" key="4">
    <source>
        <dbReference type="Proteomes" id="UP001238603"/>
    </source>
</evidence>
<protein>
    <submittedName>
        <fullName evidence="3">DUF2059 domain-containing protein</fullName>
    </submittedName>
</protein>
<evidence type="ECO:0000256" key="1">
    <source>
        <dbReference type="SAM" id="SignalP"/>
    </source>
</evidence>
<dbReference type="InterPro" id="IPR018637">
    <property type="entry name" value="DUF2059"/>
</dbReference>
<evidence type="ECO:0000259" key="2">
    <source>
        <dbReference type="Pfam" id="PF09832"/>
    </source>
</evidence>
<proteinExistence type="predicted"/>
<dbReference type="EMBL" id="JASVDS010000006">
    <property type="protein sequence ID" value="MDL5033950.1"/>
    <property type="molecule type" value="Genomic_DNA"/>
</dbReference>
<dbReference type="Proteomes" id="UP001238603">
    <property type="component" value="Unassembled WGS sequence"/>
</dbReference>
<sequence>MNAIKLLAAVATLACASVAIAQGPAPAPATSSPAKKELIAKLLQHQQQGVDMLARNMLQAPVAQLMQGAGGMLKQMPADKREAAAKAIEADVKKFIDENAPFLRDKATKLAPSTVGAILDEKFTEDELKQVVAWMDSPVSKKFAQLGPDMQKALGDKLLADNGALLDTRFNALQQSVAKHLGVSVPGAASSPAANKNSPKK</sequence>
<accession>A0ABT7LM54</accession>
<gene>
    <name evidence="3" type="ORF">QRD43_18740</name>
</gene>
<evidence type="ECO:0000313" key="3">
    <source>
        <dbReference type="EMBL" id="MDL5033950.1"/>
    </source>
</evidence>
<keyword evidence="1" id="KW-0732">Signal</keyword>
<dbReference type="RefSeq" id="WP_285984030.1">
    <property type="nucleotide sequence ID" value="NZ_JASVDS010000006.1"/>
</dbReference>
<organism evidence="3 4">
    <name type="scientific">Roseateles subflavus</name>
    <dbReference type="NCBI Taxonomy" id="3053353"/>
    <lineage>
        <taxon>Bacteria</taxon>
        <taxon>Pseudomonadati</taxon>
        <taxon>Pseudomonadota</taxon>
        <taxon>Betaproteobacteria</taxon>
        <taxon>Burkholderiales</taxon>
        <taxon>Sphaerotilaceae</taxon>
        <taxon>Roseateles</taxon>
    </lineage>
</organism>
<feature type="domain" description="DUF2059" evidence="2">
    <location>
        <begin position="117"/>
        <end position="153"/>
    </location>
</feature>
<reference evidence="3 4" key="1">
    <citation type="submission" date="2023-06" db="EMBL/GenBank/DDBJ databases">
        <title>Pelomonas sp. APW6 16S ribosomal RNA gene genome sequencing and assembly.</title>
        <authorList>
            <person name="Woo H."/>
        </authorList>
    </citation>
    <scope>NUCLEOTIDE SEQUENCE [LARGE SCALE GENOMIC DNA]</scope>
    <source>
        <strain evidence="3 4">APW6</strain>
    </source>
</reference>
<feature type="chain" id="PRO_5045211070" evidence="1">
    <location>
        <begin position="22"/>
        <end position="201"/>
    </location>
</feature>
<feature type="signal peptide" evidence="1">
    <location>
        <begin position="1"/>
        <end position="21"/>
    </location>
</feature>
<name>A0ABT7LM54_9BURK</name>
<keyword evidence="4" id="KW-1185">Reference proteome</keyword>
<dbReference type="Pfam" id="PF09832">
    <property type="entry name" value="DUF2059"/>
    <property type="match status" value="1"/>
</dbReference>
<comment type="caution">
    <text evidence="3">The sequence shown here is derived from an EMBL/GenBank/DDBJ whole genome shotgun (WGS) entry which is preliminary data.</text>
</comment>